<evidence type="ECO:0000256" key="4">
    <source>
        <dbReference type="SAM" id="SignalP"/>
    </source>
</evidence>
<sequence>MRRRTTATAAALAATVALVTACGDGAAPDGADRPAEVGYWLWQDDATDPVWQELVSRFNAEQDDVRVSLTTVPLEQYQDRLLTAAASGTAPCAARSKDWWLGQLAPQGVLADLTSRVEAWDGAADVIDGLWDTGRLPGGDAVYMLPHQYVTIWLYYNAAHLAEAGVEPPRTQQEFLDAAGALTDHDAGRYGFDVRGGAGGQDQWIAWMFAGGAEVVDADGAVVIDSPAAVAANERYLSVVTELDAAPPGSSTAAFAQVQTNFAAGTTSMMMHHPGSLDAMRESLGDDLGVVAVPVADGADPATLTSMSGNVVLDSCPDQEAAFTWISWLASQEPMHQMSTSGEGQLPVLESVASAEPFSTDPDLGLAIDAARTARSWPALPGVARLAATEFQTQVQIAMQGQQSGVEMLGRLADLLRED</sequence>
<evidence type="ECO:0000256" key="1">
    <source>
        <dbReference type="ARBA" id="ARBA00008520"/>
    </source>
</evidence>
<dbReference type="SUPFAM" id="SSF53850">
    <property type="entry name" value="Periplasmic binding protein-like II"/>
    <property type="match status" value="1"/>
</dbReference>
<organism evidence="5 6">
    <name type="scientific">Cellulomonas hominis</name>
    <dbReference type="NCBI Taxonomy" id="156981"/>
    <lineage>
        <taxon>Bacteria</taxon>
        <taxon>Bacillati</taxon>
        <taxon>Actinomycetota</taxon>
        <taxon>Actinomycetes</taxon>
        <taxon>Micrococcales</taxon>
        <taxon>Cellulomonadaceae</taxon>
        <taxon>Cellulomonas</taxon>
    </lineage>
</organism>
<dbReference type="OrthoDB" id="9811951at2"/>
<dbReference type="GO" id="GO:0042956">
    <property type="term" value="P:maltodextrin transmembrane transport"/>
    <property type="evidence" value="ECO:0007669"/>
    <property type="project" value="TreeGrafter"/>
</dbReference>
<dbReference type="EMBL" id="SZYE01000046">
    <property type="protein sequence ID" value="TKR24053.1"/>
    <property type="molecule type" value="Genomic_DNA"/>
</dbReference>
<gene>
    <name evidence="5" type="ORF">FA014_07990</name>
</gene>
<evidence type="ECO:0000256" key="3">
    <source>
        <dbReference type="ARBA" id="ARBA00022729"/>
    </source>
</evidence>
<keyword evidence="2" id="KW-0813">Transport</keyword>
<dbReference type="RefSeq" id="WP_154729164.1">
    <property type="nucleotide sequence ID" value="NZ_SZYE01000046.1"/>
</dbReference>
<feature type="signal peptide" evidence="4">
    <location>
        <begin position="1"/>
        <end position="26"/>
    </location>
</feature>
<dbReference type="PANTHER" id="PTHR30061">
    <property type="entry name" value="MALTOSE-BINDING PERIPLASMIC PROTEIN"/>
    <property type="match status" value="1"/>
</dbReference>
<feature type="chain" id="PRO_5030597206" evidence="4">
    <location>
        <begin position="27"/>
        <end position="419"/>
    </location>
</feature>
<dbReference type="CDD" id="cd13585">
    <property type="entry name" value="PBP2_TMBP_like"/>
    <property type="match status" value="1"/>
</dbReference>
<reference evidence="5 6" key="1">
    <citation type="submission" date="2019-05" db="EMBL/GenBank/DDBJ databases">
        <title>Genome sequence of Cellulomonas hominis strain CS1.</title>
        <authorList>
            <person name="Belmont J."/>
            <person name="Maclea K.S."/>
        </authorList>
    </citation>
    <scope>NUCLEOTIDE SEQUENCE [LARGE SCALE GENOMIC DNA]</scope>
    <source>
        <strain evidence="5 6">CS1</strain>
    </source>
</reference>
<dbReference type="GO" id="GO:0055052">
    <property type="term" value="C:ATP-binding cassette (ABC) transporter complex, substrate-binding subunit-containing"/>
    <property type="evidence" value="ECO:0007669"/>
    <property type="project" value="TreeGrafter"/>
</dbReference>
<dbReference type="GO" id="GO:0015768">
    <property type="term" value="P:maltose transport"/>
    <property type="evidence" value="ECO:0007669"/>
    <property type="project" value="TreeGrafter"/>
</dbReference>
<proteinExistence type="inferred from homology"/>
<dbReference type="Gene3D" id="3.40.190.10">
    <property type="entry name" value="Periplasmic binding protein-like II"/>
    <property type="match status" value="1"/>
</dbReference>
<dbReference type="PANTHER" id="PTHR30061:SF50">
    <property type="entry name" value="MALTOSE_MALTODEXTRIN-BINDING PERIPLASMIC PROTEIN"/>
    <property type="match status" value="1"/>
</dbReference>
<dbReference type="AlphaFoldDB" id="A0A7Z8K1L7"/>
<dbReference type="GO" id="GO:1901982">
    <property type="term" value="F:maltose binding"/>
    <property type="evidence" value="ECO:0007669"/>
    <property type="project" value="TreeGrafter"/>
</dbReference>
<dbReference type="Pfam" id="PF01547">
    <property type="entry name" value="SBP_bac_1"/>
    <property type="match status" value="1"/>
</dbReference>
<dbReference type="InterPro" id="IPR006059">
    <property type="entry name" value="SBP"/>
</dbReference>
<evidence type="ECO:0000313" key="5">
    <source>
        <dbReference type="EMBL" id="TKR24053.1"/>
    </source>
</evidence>
<evidence type="ECO:0000313" key="6">
    <source>
        <dbReference type="Proteomes" id="UP000308121"/>
    </source>
</evidence>
<comment type="caution">
    <text evidence="5">The sequence shown here is derived from an EMBL/GenBank/DDBJ whole genome shotgun (WGS) entry which is preliminary data.</text>
</comment>
<protein>
    <submittedName>
        <fullName evidence="5">Sugar ABC transporter substrate-binding protein</fullName>
    </submittedName>
</protein>
<name>A0A7Z8K1L7_9CELL</name>
<comment type="similarity">
    <text evidence="1">Belongs to the bacterial solute-binding protein 1 family.</text>
</comment>
<dbReference type="Proteomes" id="UP000308121">
    <property type="component" value="Unassembled WGS sequence"/>
</dbReference>
<accession>A0A7Z8K1L7</accession>
<evidence type="ECO:0000256" key="2">
    <source>
        <dbReference type="ARBA" id="ARBA00022448"/>
    </source>
</evidence>
<dbReference type="PROSITE" id="PS51257">
    <property type="entry name" value="PROKAR_LIPOPROTEIN"/>
    <property type="match status" value="1"/>
</dbReference>
<keyword evidence="3 4" id="KW-0732">Signal</keyword>